<dbReference type="EMBL" id="SRKZ01000008">
    <property type="protein sequence ID" value="TGD77647.1"/>
    <property type="molecule type" value="Genomic_DNA"/>
</dbReference>
<evidence type="ECO:0000313" key="1">
    <source>
        <dbReference type="EMBL" id="TGD77647.1"/>
    </source>
</evidence>
<comment type="caution">
    <text evidence="1">The sequence shown here is derived from an EMBL/GenBank/DDBJ whole genome shotgun (WGS) entry which is preliminary data.</text>
</comment>
<dbReference type="InterPro" id="IPR036888">
    <property type="entry name" value="DNA_integrity_DisA_N_sf"/>
</dbReference>
<accession>A0A4Z0ME69</accession>
<proteinExistence type="predicted"/>
<reference evidence="1 2" key="1">
    <citation type="submission" date="2019-04" db="EMBL/GenBank/DDBJ databases">
        <authorList>
            <person name="Feng G."/>
            <person name="Zhang J."/>
            <person name="Zhu H."/>
        </authorList>
    </citation>
    <scope>NUCLEOTIDE SEQUENCE [LARGE SCALE GENOMIC DNA]</scope>
    <source>
        <strain evidence="1 2">JCM 19491</strain>
    </source>
</reference>
<dbReference type="SUPFAM" id="SSF143597">
    <property type="entry name" value="YojJ-like"/>
    <property type="match status" value="1"/>
</dbReference>
<organism evidence="1 2">
    <name type="scientific">Hymenobacter wooponensis</name>
    <dbReference type="NCBI Taxonomy" id="1525360"/>
    <lineage>
        <taxon>Bacteria</taxon>
        <taxon>Pseudomonadati</taxon>
        <taxon>Bacteroidota</taxon>
        <taxon>Cytophagia</taxon>
        <taxon>Cytophagales</taxon>
        <taxon>Hymenobacteraceae</taxon>
        <taxon>Hymenobacter</taxon>
    </lineage>
</organism>
<dbReference type="RefSeq" id="WP_135532832.1">
    <property type="nucleotide sequence ID" value="NZ_SRKZ01000008.1"/>
</dbReference>
<evidence type="ECO:0000313" key="2">
    <source>
        <dbReference type="Proteomes" id="UP000298284"/>
    </source>
</evidence>
<dbReference type="Proteomes" id="UP000298284">
    <property type="component" value="Unassembled WGS sequence"/>
</dbReference>
<keyword evidence="2" id="KW-1185">Reference proteome</keyword>
<evidence type="ECO:0008006" key="3">
    <source>
        <dbReference type="Google" id="ProtNLM"/>
    </source>
</evidence>
<gene>
    <name evidence="1" type="ORF">EU557_23010</name>
</gene>
<dbReference type="AlphaFoldDB" id="A0A4Z0ME69"/>
<dbReference type="OrthoDB" id="177520at2"/>
<name>A0A4Z0ME69_9BACT</name>
<sequence>MQGGRIDDHGFLQFPTAWSQGRFGDLGQLYLHLSGQPQLPTPAQLKLLDLLGQHMQRRAVARVRAGGHGGMLVYVPSDAVPELLSPRGLPQPKYPVQELGAGARGGHLFLAVLQRLADLGDSSWAYYQHTTDPVVRALAGAIDQFADLLADLMTVDGALVLTHNLEIVGFGVEIRAPHVELDQVYRALDLSGEHLRAEPADQGGTRHRAAYRLCLAAPDCLAVTISQDGGVQLVHQLAGKIVFWSQLS</sequence>
<protein>
    <recommendedName>
        <fullName evidence="3">DAC domain-containing protein</fullName>
    </recommendedName>
</protein>
<dbReference type="Gene3D" id="3.40.1700.10">
    <property type="entry name" value="DNA integrity scanning protein, DisA, N-terminal domain"/>
    <property type="match status" value="1"/>
</dbReference>